<dbReference type="GO" id="GO:0004180">
    <property type="term" value="F:carboxypeptidase activity"/>
    <property type="evidence" value="ECO:0007669"/>
    <property type="project" value="UniProtKB-KW"/>
</dbReference>
<organism evidence="10 11">
    <name type="scientific">Lentibacillus kimchii</name>
    <dbReference type="NCBI Taxonomy" id="1542911"/>
    <lineage>
        <taxon>Bacteria</taxon>
        <taxon>Bacillati</taxon>
        <taxon>Bacillota</taxon>
        <taxon>Bacilli</taxon>
        <taxon>Bacillales</taxon>
        <taxon>Bacillaceae</taxon>
        <taxon>Lentibacillus</taxon>
    </lineage>
</organism>
<evidence type="ECO:0000256" key="3">
    <source>
        <dbReference type="ARBA" id="ARBA00022670"/>
    </source>
</evidence>
<dbReference type="CDD" id="cd06229">
    <property type="entry name" value="M14_Endopeptidase_I"/>
    <property type="match status" value="1"/>
</dbReference>
<keyword evidence="3" id="KW-0645">Protease</keyword>
<feature type="active site" description="Proton donor/acceptor" evidence="7">
    <location>
        <position position="365"/>
    </location>
</feature>
<dbReference type="InterPro" id="IPR000834">
    <property type="entry name" value="Peptidase_M14"/>
</dbReference>
<dbReference type="Pfam" id="PF00246">
    <property type="entry name" value="Peptidase_M14"/>
    <property type="match status" value="1"/>
</dbReference>
<accession>A0ABW2V0C4</accession>
<feature type="region of interest" description="Disordered" evidence="8">
    <location>
        <begin position="262"/>
        <end position="282"/>
    </location>
</feature>
<keyword evidence="10" id="KW-0121">Carboxypeptidase</keyword>
<dbReference type="Gene3D" id="3.40.630.10">
    <property type="entry name" value="Zn peptidases"/>
    <property type="match status" value="1"/>
</dbReference>
<name>A0ABW2V0C4_9BACI</name>
<comment type="cofactor">
    <cofactor evidence="1">
        <name>Zn(2+)</name>
        <dbReference type="ChEBI" id="CHEBI:29105"/>
    </cofactor>
</comment>
<dbReference type="PANTHER" id="PTHR11705:SF143">
    <property type="entry name" value="SLL0236 PROTEIN"/>
    <property type="match status" value="1"/>
</dbReference>
<keyword evidence="6" id="KW-0482">Metalloprotease</keyword>
<dbReference type="EC" id="3.4.17.-" evidence="10"/>
<evidence type="ECO:0000256" key="1">
    <source>
        <dbReference type="ARBA" id="ARBA00001947"/>
    </source>
</evidence>
<protein>
    <submittedName>
        <fullName evidence="10">M14 family metallocarboxypeptidase</fullName>
        <ecNumber evidence="10">3.4.17.-</ecNumber>
    </submittedName>
</protein>
<evidence type="ECO:0000313" key="10">
    <source>
        <dbReference type="EMBL" id="MFC7748266.1"/>
    </source>
</evidence>
<keyword evidence="5" id="KW-0862">Zinc</keyword>
<dbReference type="SMART" id="SM00631">
    <property type="entry name" value="Zn_pept"/>
    <property type="match status" value="1"/>
</dbReference>
<dbReference type="PANTHER" id="PTHR11705">
    <property type="entry name" value="PROTEASE FAMILY M14 CARBOXYPEPTIDASE A,B"/>
    <property type="match status" value="1"/>
</dbReference>
<evidence type="ECO:0000256" key="7">
    <source>
        <dbReference type="PROSITE-ProRule" id="PRU01379"/>
    </source>
</evidence>
<sequence>MKIVSRPNDTLTYYSKLFDVPLILLEQANQGFDAEVLPRGQTVQIPGYALFFESSPRHTLKTIAIERNILIDQLLVTNQLVSPDELSHYDQIIIPEPVNDFIITDCDHYTSAKLERDIQKLMAVYPFMRSQSAGSTVMGKTIPELGIGTGETHVHLNGSFHANEWITTAVIMRFLNEYLLALTNQLPIRGMNLHAYFLQTHLSVVPMVNLDGVDLVIEGVEAAGAYQTEVLTLNNQSNDFANWKANITGVDLNNQYPACWDTEAKRKPDSPQPRDYPGSHPLTEPEALAMQALTAKRDFKRVTALHTQGKEIYWGFADLEPSDAKAIAREYCRVSGYRPVQNLDSYAGFKDWFIQEFRRPGYTVELGAGVNPLSFEQFESIYQEALGIMLANLYVS</sequence>
<evidence type="ECO:0000259" key="9">
    <source>
        <dbReference type="PROSITE" id="PS52035"/>
    </source>
</evidence>
<evidence type="ECO:0000256" key="6">
    <source>
        <dbReference type="ARBA" id="ARBA00023049"/>
    </source>
</evidence>
<evidence type="ECO:0000256" key="8">
    <source>
        <dbReference type="SAM" id="MobiDB-lite"/>
    </source>
</evidence>
<evidence type="ECO:0000313" key="11">
    <source>
        <dbReference type="Proteomes" id="UP001596620"/>
    </source>
</evidence>
<dbReference type="Proteomes" id="UP001596620">
    <property type="component" value="Unassembled WGS sequence"/>
</dbReference>
<proteinExistence type="inferred from homology"/>
<dbReference type="RefSeq" id="WP_382361510.1">
    <property type="nucleotide sequence ID" value="NZ_JBHTGR010000057.1"/>
</dbReference>
<keyword evidence="4 10" id="KW-0378">Hydrolase</keyword>
<dbReference type="InterPro" id="IPR034274">
    <property type="entry name" value="ENP1_M14_CPD"/>
</dbReference>
<keyword evidence="11" id="KW-1185">Reference proteome</keyword>
<dbReference type="SUPFAM" id="SSF53187">
    <property type="entry name" value="Zn-dependent exopeptidases"/>
    <property type="match status" value="1"/>
</dbReference>
<evidence type="ECO:0000256" key="2">
    <source>
        <dbReference type="ARBA" id="ARBA00005988"/>
    </source>
</evidence>
<dbReference type="EMBL" id="JBHTGR010000057">
    <property type="protein sequence ID" value="MFC7748266.1"/>
    <property type="molecule type" value="Genomic_DNA"/>
</dbReference>
<feature type="domain" description="Peptidase M14" evidence="9">
    <location>
        <begin position="107"/>
        <end position="393"/>
    </location>
</feature>
<evidence type="ECO:0000256" key="4">
    <source>
        <dbReference type="ARBA" id="ARBA00022801"/>
    </source>
</evidence>
<gene>
    <name evidence="10" type="ORF">ACFQU8_13830</name>
</gene>
<dbReference type="PROSITE" id="PS52035">
    <property type="entry name" value="PEPTIDASE_M14"/>
    <property type="match status" value="1"/>
</dbReference>
<comment type="similarity">
    <text evidence="2 7">Belongs to the peptidase M14 family.</text>
</comment>
<comment type="caution">
    <text evidence="10">The sequence shown here is derived from an EMBL/GenBank/DDBJ whole genome shotgun (WGS) entry which is preliminary data.</text>
</comment>
<evidence type="ECO:0000256" key="5">
    <source>
        <dbReference type="ARBA" id="ARBA00022833"/>
    </source>
</evidence>
<reference evidence="11" key="1">
    <citation type="journal article" date="2019" name="Int. J. Syst. Evol. Microbiol.">
        <title>The Global Catalogue of Microorganisms (GCM) 10K type strain sequencing project: providing services to taxonomists for standard genome sequencing and annotation.</title>
        <authorList>
            <consortium name="The Broad Institute Genomics Platform"/>
            <consortium name="The Broad Institute Genome Sequencing Center for Infectious Disease"/>
            <person name="Wu L."/>
            <person name="Ma J."/>
        </authorList>
    </citation>
    <scope>NUCLEOTIDE SEQUENCE [LARGE SCALE GENOMIC DNA]</scope>
    <source>
        <strain evidence="11">JCM 30234</strain>
    </source>
</reference>